<protein>
    <submittedName>
        <fullName evidence="2">GAP family protein</fullName>
    </submittedName>
</protein>
<dbReference type="InterPro" id="IPR021315">
    <property type="entry name" value="Gap/Sap"/>
</dbReference>
<feature type="transmembrane region" description="Helical" evidence="1">
    <location>
        <begin position="42"/>
        <end position="63"/>
    </location>
</feature>
<keyword evidence="1" id="KW-0812">Transmembrane</keyword>
<sequence length="217" mass="21972">MGATIGEILPLAVGVAISPIPIVAVILMLLSRNAKATSSGFGVGWAVGILAVTGIVILLAGSITPDDGGGSSTGWVKVVLGLLLIILAFKQWQSRSDTTPPKWMQAIDEFTFVKATGLGLALSAVNPKNLLLCVSAGVAIGTAGLSSGNAVVVWLVFTILAACSVLVPVIGYAVAAQRMGGALDSAKNWLQTNNHMVMAIVLLIMGATVVGKGLGGL</sequence>
<proteinExistence type="predicted"/>
<keyword evidence="3" id="KW-1185">Reference proteome</keyword>
<evidence type="ECO:0000256" key="1">
    <source>
        <dbReference type="SAM" id="Phobius"/>
    </source>
</evidence>
<dbReference type="EMBL" id="JAUTXY010000002">
    <property type="protein sequence ID" value="MEE2056765.1"/>
    <property type="molecule type" value="Genomic_DNA"/>
</dbReference>
<feature type="transmembrane region" description="Helical" evidence="1">
    <location>
        <begin position="196"/>
        <end position="215"/>
    </location>
</feature>
<feature type="transmembrane region" description="Helical" evidence="1">
    <location>
        <begin position="152"/>
        <end position="175"/>
    </location>
</feature>
<organism evidence="2 3">
    <name type="scientific">Rhodococcus artemisiae</name>
    <dbReference type="NCBI Taxonomy" id="714159"/>
    <lineage>
        <taxon>Bacteria</taxon>
        <taxon>Bacillati</taxon>
        <taxon>Actinomycetota</taxon>
        <taxon>Actinomycetes</taxon>
        <taxon>Mycobacteriales</taxon>
        <taxon>Nocardiaceae</taxon>
        <taxon>Rhodococcus</taxon>
    </lineage>
</organism>
<name>A0ABU7L5D2_9NOCA</name>
<dbReference type="RefSeq" id="WP_330132051.1">
    <property type="nucleotide sequence ID" value="NZ_JAUTXY010000002.1"/>
</dbReference>
<gene>
    <name evidence="2" type="ORF">Q7514_04410</name>
</gene>
<dbReference type="Pfam" id="PF11139">
    <property type="entry name" value="SfLAP"/>
    <property type="match status" value="1"/>
</dbReference>
<keyword evidence="1" id="KW-0472">Membrane</keyword>
<keyword evidence="1" id="KW-1133">Transmembrane helix</keyword>
<accession>A0ABU7L5D2</accession>
<feature type="transmembrane region" description="Helical" evidence="1">
    <location>
        <begin position="12"/>
        <end position="30"/>
    </location>
</feature>
<evidence type="ECO:0000313" key="3">
    <source>
        <dbReference type="Proteomes" id="UP001336020"/>
    </source>
</evidence>
<reference evidence="2 3" key="1">
    <citation type="submission" date="2023-07" db="EMBL/GenBank/DDBJ databases">
        <authorList>
            <person name="Girao M."/>
            <person name="Carvalho M.F."/>
        </authorList>
    </citation>
    <scope>NUCLEOTIDE SEQUENCE [LARGE SCALE GENOMIC DNA]</scope>
    <source>
        <strain evidence="2 3">YIM65754</strain>
    </source>
</reference>
<evidence type="ECO:0000313" key="2">
    <source>
        <dbReference type="EMBL" id="MEE2056765.1"/>
    </source>
</evidence>
<feature type="transmembrane region" description="Helical" evidence="1">
    <location>
        <begin position="75"/>
        <end position="92"/>
    </location>
</feature>
<comment type="caution">
    <text evidence="2">The sequence shown here is derived from an EMBL/GenBank/DDBJ whole genome shotgun (WGS) entry which is preliminary data.</text>
</comment>
<dbReference type="Proteomes" id="UP001336020">
    <property type="component" value="Unassembled WGS sequence"/>
</dbReference>